<evidence type="ECO:0000313" key="3">
    <source>
        <dbReference type="Proteomes" id="UP000765509"/>
    </source>
</evidence>
<feature type="compositionally biased region" description="Basic and acidic residues" evidence="1">
    <location>
        <begin position="84"/>
        <end position="120"/>
    </location>
</feature>
<gene>
    <name evidence="2" type="ORF">O181_000824</name>
</gene>
<evidence type="ECO:0000256" key="1">
    <source>
        <dbReference type="SAM" id="MobiDB-lite"/>
    </source>
</evidence>
<keyword evidence="3" id="KW-1185">Reference proteome</keyword>
<sequence length="120" mass="14211">MLKEVNKLQTKTIHTLQEAYNKLSKATEENNKGLNKVLEGKYYCNRNKEYLNKDVKKLLNVFQNMNPQTQGHVSGNIHTPYHQQDIKTDAPIYDKKRYPSQYQDRDNMTHSEKEEEKKLP</sequence>
<dbReference type="EMBL" id="AVOT02000106">
    <property type="protein sequence ID" value="MBW0461109.1"/>
    <property type="molecule type" value="Genomic_DNA"/>
</dbReference>
<name>A0A9Q3GB99_9BASI</name>
<dbReference type="AlphaFoldDB" id="A0A9Q3GB99"/>
<evidence type="ECO:0000313" key="2">
    <source>
        <dbReference type="EMBL" id="MBW0461109.1"/>
    </source>
</evidence>
<proteinExistence type="predicted"/>
<reference evidence="2" key="1">
    <citation type="submission" date="2021-03" db="EMBL/GenBank/DDBJ databases">
        <title>Draft genome sequence of rust myrtle Austropuccinia psidii MF-1, a brazilian biotype.</title>
        <authorList>
            <person name="Quecine M.C."/>
            <person name="Pachon D.M.R."/>
            <person name="Bonatelli M.L."/>
            <person name="Correr F.H."/>
            <person name="Franceschini L.M."/>
            <person name="Leite T.F."/>
            <person name="Margarido G.R.A."/>
            <person name="Almeida C.A."/>
            <person name="Ferrarezi J.A."/>
            <person name="Labate C.A."/>
        </authorList>
    </citation>
    <scope>NUCLEOTIDE SEQUENCE</scope>
    <source>
        <strain evidence="2">MF-1</strain>
    </source>
</reference>
<feature type="region of interest" description="Disordered" evidence="1">
    <location>
        <begin position="70"/>
        <end position="120"/>
    </location>
</feature>
<protein>
    <submittedName>
        <fullName evidence="2">Uncharacterized protein</fullName>
    </submittedName>
</protein>
<comment type="caution">
    <text evidence="2">The sequence shown here is derived from an EMBL/GenBank/DDBJ whole genome shotgun (WGS) entry which is preliminary data.</text>
</comment>
<organism evidence="2 3">
    <name type="scientific">Austropuccinia psidii MF-1</name>
    <dbReference type="NCBI Taxonomy" id="1389203"/>
    <lineage>
        <taxon>Eukaryota</taxon>
        <taxon>Fungi</taxon>
        <taxon>Dikarya</taxon>
        <taxon>Basidiomycota</taxon>
        <taxon>Pucciniomycotina</taxon>
        <taxon>Pucciniomycetes</taxon>
        <taxon>Pucciniales</taxon>
        <taxon>Sphaerophragmiaceae</taxon>
        <taxon>Austropuccinia</taxon>
    </lineage>
</organism>
<dbReference type="Proteomes" id="UP000765509">
    <property type="component" value="Unassembled WGS sequence"/>
</dbReference>
<accession>A0A9Q3GB99</accession>